<dbReference type="EMBL" id="FSQZ01000001">
    <property type="protein sequence ID" value="SIN62792.1"/>
    <property type="molecule type" value="Genomic_DNA"/>
</dbReference>
<keyword evidence="6" id="KW-0500">Molybdenum</keyword>
<dbReference type="Gene3D" id="3.40.980.10">
    <property type="entry name" value="MoaB/Mog-like domain"/>
    <property type="match status" value="1"/>
</dbReference>
<evidence type="ECO:0000256" key="6">
    <source>
        <dbReference type="RuleBase" id="RU365090"/>
    </source>
</evidence>
<dbReference type="Pfam" id="PF12727">
    <property type="entry name" value="PBP_like"/>
    <property type="match status" value="1"/>
</dbReference>
<gene>
    <name evidence="8" type="ORF">SAMN05444368_0247</name>
</gene>
<evidence type="ECO:0000256" key="5">
    <source>
        <dbReference type="ARBA" id="ARBA00047317"/>
    </source>
</evidence>
<reference evidence="8 9" key="1">
    <citation type="submission" date="2016-11" db="EMBL/GenBank/DDBJ databases">
        <authorList>
            <person name="Varghese N."/>
            <person name="Submissions S."/>
        </authorList>
    </citation>
    <scope>NUCLEOTIDE SEQUENCE [LARGE SCALE GENOMIC DNA]</scope>
    <source>
        <strain evidence="8 9">DSM 20664</strain>
    </source>
</reference>
<evidence type="ECO:0000256" key="1">
    <source>
        <dbReference type="ARBA" id="ARBA00002901"/>
    </source>
</evidence>
<dbReference type="Pfam" id="PF00994">
    <property type="entry name" value="MoCF_biosynth"/>
    <property type="match status" value="1"/>
</dbReference>
<keyword evidence="6" id="KW-0460">Magnesium</keyword>
<feature type="domain" description="MoaB/Mog" evidence="7">
    <location>
        <begin position="169"/>
        <end position="311"/>
    </location>
</feature>
<dbReference type="Pfam" id="PF03454">
    <property type="entry name" value="MoeA_C"/>
    <property type="match status" value="1"/>
</dbReference>
<evidence type="ECO:0000256" key="3">
    <source>
        <dbReference type="ARBA" id="ARBA00010763"/>
    </source>
</evidence>
<comment type="similarity">
    <text evidence="3 6">Belongs to the MoeA family.</text>
</comment>
<comment type="caution">
    <text evidence="8">The sequence shown here is derived from an EMBL/GenBank/DDBJ whole genome shotgun (WGS) entry which is preliminary data.</text>
</comment>
<dbReference type="PANTHER" id="PTHR10192">
    <property type="entry name" value="MOLYBDOPTERIN BIOSYNTHESIS PROTEIN"/>
    <property type="match status" value="1"/>
</dbReference>
<dbReference type="Gene3D" id="3.90.105.10">
    <property type="entry name" value="Molybdopterin biosynthesis moea protein, domain 2"/>
    <property type="match status" value="1"/>
</dbReference>
<comment type="catalytic activity">
    <reaction evidence="5">
        <text>adenylyl-molybdopterin + molybdate = Mo-molybdopterin + AMP + H(+)</text>
        <dbReference type="Rhea" id="RHEA:35047"/>
        <dbReference type="ChEBI" id="CHEBI:15378"/>
        <dbReference type="ChEBI" id="CHEBI:36264"/>
        <dbReference type="ChEBI" id="CHEBI:62727"/>
        <dbReference type="ChEBI" id="CHEBI:71302"/>
        <dbReference type="ChEBI" id="CHEBI:456215"/>
        <dbReference type="EC" id="2.10.1.1"/>
    </reaction>
</comment>
<comment type="cofactor">
    <cofactor evidence="6">
        <name>Mg(2+)</name>
        <dbReference type="ChEBI" id="CHEBI:18420"/>
    </cofactor>
</comment>
<dbReference type="SMART" id="SM00852">
    <property type="entry name" value="MoCF_biosynth"/>
    <property type="match status" value="1"/>
</dbReference>
<protein>
    <recommendedName>
        <fullName evidence="6">Molybdopterin molybdenumtransferase</fullName>
        <ecNumber evidence="6">2.10.1.1</ecNumber>
    </recommendedName>
</protein>
<evidence type="ECO:0000259" key="7">
    <source>
        <dbReference type="SMART" id="SM00852"/>
    </source>
</evidence>
<dbReference type="SUPFAM" id="SSF53850">
    <property type="entry name" value="Periplasmic binding protein-like II"/>
    <property type="match status" value="1"/>
</dbReference>
<dbReference type="InterPro" id="IPR036688">
    <property type="entry name" value="MoeA_C_domain_IV_sf"/>
</dbReference>
<dbReference type="InterPro" id="IPR005111">
    <property type="entry name" value="MoeA_C_domain_IV"/>
</dbReference>
<dbReference type="InterPro" id="IPR036425">
    <property type="entry name" value="MoaB/Mog-like_dom_sf"/>
</dbReference>
<dbReference type="PANTHER" id="PTHR10192:SF16">
    <property type="entry name" value="MOLYBDOPTERIN MOLYBDENUMTRANSFERASE"/>
    <property type="match status" value="1"/>
</dbReference>
<dbReference type="InterPro" id="IPR005110">
    <property type="entry name" value="MoeA_linker/N"/>
</dbReference>
<comment type="pathway">
    <text evidence="2 6">Cofactor biosynthesis; molybdopterin biosynthesis.</text>
</comment>
<dbReference type="SUPFAM" id="SSF63867">
    <property type="entry name" value="MoeA C-terminal domain-like"/>
    <property type="match status" value="1"/>
</dbReference>
<evidence type="ECO:0000313" key="8">
    <source>
        <dbReference type="EMBL" id="SIN62792.1"/>
    </source>
</evidence>
<dbReference type="Gene3D" id="3.40.190.10">
    <property type="entry name" value="Periplasmic binding protein-like II"/>
    <property type="match status" value="1"/>
</dbReference>
<comment type="function">
    <text evidence="1 6">Catalyzes the insertion of molybdate into adenylated molybdopterin with the concomitant release of AMP.</text>
</comment>
<evidence type="ECO:0000313" key="9">
    <source>
        <dbReference type="Proteomes" id="UP000185093"/>
    </source>
</evidence>
<organism evidence="8 9">
    <name type="scientific">Acetomicrobium flavidum</name>
    <dbReference type="NCBI Taxonomy" id="49896"/>
    <lineage>
        <taxon>Bacteria</taxon>
        <taxon>Thermotogati</taxon>
        <taxon>Synergistota</taxon>
        <taxon>Synergistia</taxon>
        <taxon>Synergistales</taxon>
        <taxon>Acetomicrobiaceae</taxon>
        <taxon>Acetomicrobium</taxon>
    </lineage>
</organism>
<dbReference type="InterPro" id="IPR036135">
    <property type="entry name" value="MoeA_linker/N_sf"/>
</dbReference>
<keyword evidence="6" id="KW-0808">Transferase</keyword>
<keyword evidence="6" id="KW-0479">Metal-binding</keyword>
<dbReference type="RefSeq" id="WP_074199037.1">
    <property type="nucleotide sequence ID" value="NZ_FSQZ01000001.1"/>
</dbReference>
<keyword evidence="9" id="KW-1185">Reference proteome</keyword>
<dbReference type="EC" id="2.10.1.1" evidence="6"/>
<dbReference type="NCBIfam" id="NF011068">
    <property type="entry name" value="PRK14498.1"/>
    <property type="match status" value="1"/>
</dbReference>
<keyword evidence="4 6" id="KW-0501">Molybdenum cofactor biosynthesis</keyword>
<dbReference type="InterPro" id="IPR038987">
    <property type="entry name" value="MoeA-like"/>
</dbReference>
<name>A0ABY1JB28_9BACT</name>
<dbReference type="SUPFAM" id="SSF53218">
    <property type="entry name" value="Molybdenum cofactor biosynthesis proteins"/>
    <property type="match status" value="1"/>
</dbReference>
<dbReference type="Proteomes" id="UP000185093">
    <property type="component" value="Unassembled WGS sequence"/>
</dbReference>
<dbReference type="SUPFAM" id="SSF63882">
    <property type="entry name" value="MoeA N-terminal region -like"/>
    <property type="match status" value="1"/>
</dbReference>
<accession>A0ABY1JB28</accession>
<proteinExistence type="inferred from homology"/>
<dbReference type="Pfam" id="PF03453">
    <property type="entry name" value="MoeA_N"/>
    <property type="match status" value="1"/>
</dbReference>
<dbReference type="Gene3D" id="2.170.190.11">
    <property type="entry name" value="Molybdopterin biosynthesis moea protein, domain 3"/>
    <property type="match status" value="1"/>
</dbReference>
<evidence type="ECO:0000256" key="2">
    <source>
        <dbReference type="ARBA" id="ARBA00005046"/>
    </source>
</evidence>
<sequence length="634" mass="69940">MVKEHLPLEEVWQLLRARWTGRRLPVERIPLQQAHGALLAEDIVSPINVPHYPASAVDGYAVLSSSTSMATAATPAILDEGQYQWVNTGSFVPPDFDSVAMVEDTSLKDGNLYVYVSLSPGANLRPVGEDIVKGQIVAHFGDAVDPNLMALFYAIGMRELPVLSRPKVVFIPTGDEIVPRGHVEDPSYLPPGKVMESNSVMLECLFEKWKTPLFIGPHVKDDLKSLREALLKAAEEYDLVLIGAGSAKGKRDFTAEAIEHEGELLFHWVLMKPGRPALLGAVKDKPVVGMPGFPMSTMVVAWSVVYPLVELLMKGNLNEEKFLDDAMGTKEKLKASLLMSHTSPQGISEWLRVRAVQLGSKRYVWPLSGGSSSMRATAEADGFVLLSSKTYECPKGKELEVRLVRDVPWESRALFQGSDDPAVAKLVSYVRRRGADLIIRSVGSLGGLAALARGEAHLSAAHLLDPETGFYNDSYIASFKPMSDRWKRFLLFYRQQGFIVKKGNPKEIKSIEDLARTDVRIVNRQPGAGTRVLLDSMLKDHGIDASLIKGYDDQTVTHLDASCRVAWGLADVALGIKSAADALDLDFIPITEEPYEFVIPEDELRHPGIAALLDAISDEEFREEVDRMGGYRWP</sequence>
<dbReference type="Gene3D" id="2.40.340.10">
    <property type="entry name" value="MoeA, C-terminal, domain IV"/>
    <property type="match status" value="1"/>
</dbReference>
<evidence type="ECO:0000256" key="4">
    <source>
        <dbReference type="ARBA" id="ARBA00023150"/>
    </source>
</evidence>
<dbReference type="InterPro" id="IPR024370">
    <property type="entry name" value="PBP_domain"/>
</dbReference>
<dbReference type="CDD" id="cd00887">
    <property type="entry name" value="MoeA"/>
    <property type="match status" value="1"/>
</dbReference>
<dbReference type="InterPro" id="IPR001453">
    <property type="entry name" value="MoaB/Mog_dom"/>
</dbReference>